<dbReference type="EMBL" id="LAZR01004417">
    <property type="protein sequence ID" value="KKN08776.1"/>
    <property type="molecule type" value="Genomic_DNA"/>
</dbReference>
<evidence type="ECO:0000256" key="1">
    <source>
        <dbReference type="ARBA" id="ARBA00022971"/>
    </source>
</evidence>
<comment type="caution">
    <text evidence="4">The sequence shown here is derived from an EMBL/GenBank/DDBJ whole genome shotgun (WGS) entry which is preliminary data.</text>
</comment>
<name>A0A0F9Q6E6_9ZZZZ</name>
<evidence type="ECO:0000313" key="4">
    <source>
        <dbReference type="EMBL" id="KKN08776.1"/>
    </source>
</evidence>
<reference evidence="4" key="1">
    <citation type="journal article" date="2015" name="Nature">
        <title>Complex archaea that bridge the gap between prokaryotes and eukaryotes.</title>
        <authorList>
            <person name="Spang A."/>
            <person name="Saw J.H."/>
            <person name="Jorgensen S.L."/>
            <person name="Zaremba-Niedzwiedzka K."/>
            <person name="Martijn J."/>
            <person name="Lind A.E."/>
            <person name="van Eijk R."/>
            <person name="Schleper C."/>
            <person name="Guy L."/>
            <person name="Ettema T.J."/>
        </authorList>
    </citation>
    <scope>NUCLEOTIDE SEQUENCE</scope>
</reference>
<accession>A0A0F9Q6E6</accession>
<dbReference type="AlphaFoldDB" id="A0A0F9Q6E6"/>
<keyword evidence="1" id="KW-0184">Conjugation</keyword>
<dbReference type="NCBIfam" id="NF041496">
    <property type="entry name" value="MobQ"/>
    <property type="match status" value="1"/>
</dbReference>
<dbReference type="InterPro" id="IPR005053">
    <property type="entry name" value="MobA_MobL"/>
</dbReference>
<protein>
    <recommendedName>
        <fullName evidence="3">MobA/MobL protein domain-containing protein</fullName>
    </recommendedName>
</protein>
<evidence type="ECO:0000259" key="3">
    <source>
        <dbReference type="Pfam" id="PF03389"/>
    </source>
</evidence>
<organism evidence="4">
    <name type="scientific">marine sediment metagenome</name>
    <dbReference type="NCBI Taxonomy" id="412755"/>
    <lineage>
        <taxon>unclassified sequences</taxon>
        <taxon>metagenomes</taxon>
        <taxon>ecological metagenomes</taxon>
    </lineage>
</organism>
<gene>
    <name evidence="4" type="ORF">LCGC14_1053230</name>
</gene>
<evidence type="ECO:0000256" key="2">
    <source>
        <dbReference type="SAM" id="MobiDB-lite"/>
    </source>
</evidence>
<feature type="region of interest" description="Disordered" evidence="2">
    <location>
        <begin position="314"/>
        <end position="340"/>
    </location>
</feature>
<dbReference type="Gene3D" id="3.30.930.30">
    <property type="match status" value="1"/>
</dbReference>
<feature type="domain" description="MobA/MobL protein" evidence="3">
    <location>
        <begin position="17"/>
        <end position="198"/>
    </location>
</feature>
<proteinExistence type="predicted"/>
<dbReference type="Pfam" id="PF03389">
    <property type="entry name" value="MobA_MobL"/>
    <property type="match status" value="1"/>
</dbReference>
<sequence length="340" mass="38563">MAIYHFSAKMISRSTGRSAVAAAAYRTAERIEDHRQGLEHDYSNRTGVLSSEILVPEGTPDSLRDRATLWNAVEAVERRKDAQLAREVTVALPHELDDAQRGDLVRSFVQSAFVDRGMIADVALHAPGKEGDQRNHHAHIMLTTRTIGADGFEGKDRSWNSKELLEDWRESWADHANSYLREIEVAREIDHRSLEAQRDEKLDLKEQALERGDDKAAHELEIEAVELDRDPLPDIGWKAWGMERRGIQTAAGDLWREARGRLEDVRELVSGLRERFAETYARVRDVAEQSLGGLAEALRGADFSGLKETNNYVREQEREAEHSIESERDIGIDRDRGHSL</sequence>